<dbReference type="PANTHER" id="PTHR31480">
    <property type="entry name" value="BIFUNCTIONAL LYCOPENE CYCLASE/PHYTOENE SYNTHASE"/>
    <property type="match status" value="1"/>
</dbReference>
<dbReference type="EC" id="2.5.1.103" evidence="2"/>
<name>A0ABY6GIE5_9PROT</name>
<organism evidence="2 3">
    <name type="scientific">Candidatus Kirkpatrickella diaphorinae</name>
    <dbReference type="NCBI Taxonomy" id="2984322"/>
    <lineage>
        <taxon>Bacteria</taxon>
        <taxon>Pseudomonadati</taxon>
        <taxon>Pseudomonadota</taxon>
        <taxon>Alphaproteobacteria</taxon>
        <taxon>Acetobacterales</taxon>
        <taxon>Acetobacteraceae</taxon>
        <taxon>Candidatus Kirkpatrickella</taxon>
    </lineage>
</organism>
<dbReference type="SUPFAM" id="SSF48576">
    <property type="entry name" value="Terpenoid synthases"/>
    <property type="match status" value="1"/>
</dbReference>
<dbReference type="GO" id="GO:0016740">
    <property type="term" value="F:transferase activity"/>
    <property type="evidence" value="ECO:0007669"/>
    <property type="project" value="UniProtKB-KW"/>
</dbReference>
<protein>
    <submittedName>
        <fullName evidence="2">Presqualene diphosphate synthase HpnD</fullName>
        <ecNumber evidence="2">2.5.1.103</ecNumber>
    </submittedName>
</protein>
<reference evidence="2" key="1">
    <citation type="submission" date="2022-10" db="EMBL/GenBank/DDBJ databases">
        <title>Candidatus Kirkpatrella diaphorinas gen. nov., sp. nov., an uncultured endosymbiont identified in a population of Diaphorina citri from Hawaii.</title>
        <authorList>
            <person name="Henry E.M."/>
            <person name="Carlson C.R."/>
            <person name="Kuo Y.-W."/>
        </authorList>
    </citation>
    <scope>NUCLEOTIDE SEQUENCE</scope>
    <source>
        <strain evidence="2">CADCRV1</strain>
    </source>
</reference>
<dbReference type="NCBIfam" id="TIGR03465">
    <property type="entry name" value="HpnD"/>
    <property type="match status" value="1"/>
</dbReference>
<evidence type="ECO:0000313" key="3">
    <source>
        <dbReference type="Proteomes" id="UP001163831"/>
    </source>
</evidence>
<dbReference type="SFLD" id="SFLDG01212">
    <property type="entry name" value="Phytoene_synthase_like"/>
    <property type="match status" value="1"/>
</dbReference>
<accession>A0ABY6GIE5</accession>
<gene>
    <name evidence="2" type="primary">hpnD</name>
    <name evidence="2" type="ORF">N5W20_09460</name>
</gene>
<keyword evidence="1 2" id="KW-0808">Transferase</keyword>
<dbReference type="InterPro" id="IPR017828">
    <property type="entry name" value="SQ_synth_HpnD-like"/>
</dbReference>
<dbReference type="Gene3D" id="1.10.600.10">
    <property type="entry name" value="Farnesyl Diphosphate Synthase"/>
    <property type="match status" value="1"/>
</dbReference>
<dbReference type="RefSeq" id="WP_319806886.1">
    <property type="nucleotide sequence ID" value="NZ_CP107052.1"/>
</dbReference>
<evidence type="ECO:0000256" key="1">
    <source>
        <dbReference type="ARBA" id="ARBA00022679"/>
    </source>
</evidence>
<dbReference type="EMBL" id="CP107052">
    <property type="protein sequence ID" value="UYH51292.1"/>
    <property type="molecule type" value="Genomic_DNA"/>
</dbReference>
<dbReference type="InterPro" id="IPR019845">
    <property type="entry name" value="Squalene/phytoene_synthase_CS"/>
</dbReference>
<dbReference type="Pfam" id="PF00494">
    <property type="entry name" value="SQS_PSY"/>
    <property type="match status" value="1"/>
</dbReference>
<dbReference type="InterPro" id="IPR033904">
    <property type="entry name" value="Trans_IPPS_HH"/>
</dbReference>
<dbReference type="CDD" id="cd00683">
    <property type="entry name" value="Trans_IPPS_HH"/>
    <property type="match status" value="1"/>
</dbReference>
<dbReference type="InterPro" id="IPR002060">
    <property type="entry name" value="Squ/phyt_synthse"/>
</dbReference>
<keyword evidence="3" id="KW-1185">Reference proteome</keyword>
<sequence length="289" mass="32231">MTGSRFDRVLGCHAADLAAVEAIVTRAGTSFAKGMHILSRERRYGMFAIYAFCREVDDIADGDTKVENPVEELEAWRARVAHIFQNETQNALDRVLAATIQEFDLQQKDFDAVIDGMLMDVPDPVIAPDEAALDLYCDRVASAVGRLSVRVFGDASEEAARVAHHLGRALQMTNILRDIKEDSDRGRLYLPQELLSRFKVPAAPQEALFAPGLDGLARVLAKRAHDHYRLAWAAMKKCGKKPMRPAAMMAASYQPILYALEKRGWTQPEKPVRVNKALRLARSLIVGFR</sequence>
<dbReference type="InterPro" id="IPR008949">
    <property type="entry name" value="Isoprenoid_synthase_dom_sf"/>
</dbReference>
<dbReference type="PROSITE" id="PS01044">
    <property type="entry name" value="SQUALEN_PHYTOEN_SYN_1"/>
    <property type="match status" value="1"/>
</dbReference>
<dbReference type="PROSITE" id="PS01045">
    <property type="entry name" value="SQUALEN_PHYTOEN_SYN_2"/>
    <property type="match status" value="1"/>
</dbReference>
<dbReference type="SFLD" id="SFLDG01018">
    <property type="entry name" value="Squalene/Phytoene_Synthase_Lik"/>
    <property type="match status" value="1"/>
</dbReference>
<dbReference type="InterPro" id="IPR044843">
    <property type="entry name" value="Trans_IPPS_bact-type"/>
</dbReference>
<dbReference type="SFLD" id="SFLDS00005">
    <property type="entry name" value="Isoprenoid_Synthase_Type_I"/>
    <property type="match status" value="1"/>
</dbReference>
<dbReference type="Proteomes" id="UP001163831">
    <property type="component" value="Chromosome"/>
</dbReference>
<proteinExistence type="predicted"/>
<evidence type="ECO:0000313" key="2">
    <source>
        <dbReference type="EMBL" id="UYH51292.1"/>
    </source>
</evidence>